<feature type="transmembrane region" description="Helical" evidence="1">
    <location>
        <begin position="294"/>
        <end position="316"/>
    </location>
</feature>
<feature type="transmembrane region" description="Helical" evidence="1">
    <location>
        <begin position="629"/>
        <end position="651"/>
    </location>
</feature>
<name>A0A0Q0YKM0_9CORY</name>
<evidence type="ECO:0000313" key="3">
    <source>
        <dbReference type="Proteomes" id="UP000050488"/>
    </source>
</evidence>
<keyword evidence="1" id="KW-0472">Membrane</keyword>
<protein>
    <recommendedName>
        <fullName evidence="4">FtsX-like permease family protein</fullName>
    </recommendedName>
</protein>
<comment type="caution">
    <text evidence="2">The sequence shown here is derived from an EMBL/GenBank/DDBJ whole genome shotgun (WGS) entry which is preliminary data.</text>
</comment>
<feature type="transmembrane region" description="Helical" evidence="1">
    <location>
        <begin position="539"/>
        <end position="562"/>
    </location>
</feature>
<sequence length="661" mass="72377">MSHLLRVSTVILFLLSFLIAFPLAHLRDSDLGSATRQVFLIEESSGETSPQQFRDSLIEYAEEHHITIGLNYVEATSTDTNRHLYVAAGEDSSTMAQWLHSGYEGFDPKVEVTVSPLSEKELTDAGGDYHVAGSPEEYQALQRYVESMGFTVSPYDINWAYFLDHPIVITIIAMMFLIATLTLGGVLLRARDYAIRRIHGHGIWALIARDLRDLLPTALLSLFISVVLSGIALYFYNGLSLVGLYLQGVLALLLCGGIVLLVSLLMGIALLHLIALIPALSGKIPGLPTTIGAYALRLCALVVTLTAVGSVVSTAIEIQHQNNQEKAWRSHARAEIMRIANRIGEIDPHVAPALREADKNNELLMAEINLGNTGNPEYILANSLFAEQEVALPPQEAPTQGEALLVIPEGTSQELIESAREGIYWQAEYAEIPAPTIREKTIPGDTEVFTYATSFGHTAADSLVSGLPIAVLSRGLEGLADRNLVSGATQSNVLTTGAEATQKIIDDPQAGPFIGGHLTAFSQWEDSHTQARDHLRLQAINLVILILVVTAYVVGSAAVYQVRHRQRLTVTDLMGRSPWRARSSLLIVEALFLLVPLAWLVRRQYTYEQFSHYPIGQDVLRTMAVTPELIAAIIAISALWTITCLAMSAYFGRIYSRTPAH</sequence>
<evidence type="ECO:0000313" key="2">
    <source>
        <dbReference type="EMBL" id="KQB87477.1"/>
    </source>
</evidence>
<feature type="transmembrane region" description="Helical" evidence="1">
    <location>
        <begin position="214"/>
        <end position="236"/>
    </location>
</feature>
<feature type="transmembrane region" description="Helical" evidence="1">
    <location>
        <begin position="248"/>
        <end position="273"/>
    </location>
</feature>
<dbReference type="EMBL" id="LKEV01000001">
    <property type="protein sequence ID" value="KQB87477.1"/>
    <property type="molecule type" value="Genomic_DNA"/>
</dbReference>
<feature type="transmembrane region" description="Helical" evidence="1">
    <location>
        <begin position="583"/>
        <end position="601"/>
    </location>
</feature>
<keyword evidence="1" id="KW-1133">Transmembrane helix</keyword>
<keyword evidence="1" id="KW-0812">Transmembrane</keyword>
<gene>
    <name evidence="2" type="ORF">Clow_00536</name>
</gene>
<dbReference type="RefSeq" id="WP_055175798.1">
    <property type="nucleotide sequence ID" value="NZ_JAUSQY010000001.1"/>
</dbReference>
<feature type="transmembrane region" description="Helical" evidence="1">
    <location>
        <begin position="167"/>
        <end position="188"/>
    </location>
</feature>
<dbReference type="OrthoDB" id="4394355at2"/>
<reference evidence="2 3" key="1">
    <citation type="submission" date="2015-10" db="EMBL/GenBank/DDBJ databases">
        <title>Corynebacteirum lowii and Corynebacterium oculi species nova, derived from human clinical disease and and emended description of Corynebacterium mastiditis.</title>
        <authorList>
            <person name="Bernard K."/>
            <person name="Pacheco A.L."/>
            <person name="Mcdougall C."/>
            <person name="Burtx T."/>
            <person name="Weibe D."/>
            <person name="Tyler S."/>
            <person name="Olson A.B."/>
            <person name="Cnockaert M."/>
            <person name="Eguchi H."/>
            <person name="Kuwahara T."/>
            <person name="Nakayama-Imaohji H."/>
            <person name="Boudewijins M."/>
            <person name="Van Hoecke F."/>
            <person name="Bernier A.-M."/>
            <person name="Vandamme P."/>
        </authorList>
    </citation>
    <scope>NUCLEOTIDE SEQUENCE [LARGE SCALE GENOMIC DNA]</scope>
    <source>
        <strain evidence="2 3">NML 130206</strain>
    </source>
</reference>
<dbReference type="PATRIC" id="fig|1544413.3.peg.541"/>
<evidence type="ECO:0008006" key="4">
    <source>
        <dbReference type="Google" id="ProtNLM"/>
    </source>
</evidence>
<evidence type="ECO:0000256" key="1">
    <source>
        <dbReference type="SAM" id="Phobius"/>
    </source>
</evidence>
<dbReference type="AlphaFoldDB" id="A0A0Q0YKM0"/>
<proteinExistence type="predicted"/>
<dbReference type="STRING" id="1544413.Clow_00536"/>
<accession>A0A0Q0YKM0</accession>
<keyword evidence="3" id="KW-1185">Reference proteome</keyword>
<dbReference type="Proteomes" id="UP000050488">
    <property type="component" value="Unassembled WGS sequence"/>
</dbReference>
<organism evidence="2 3">
    <name type="scientific">Corynebacterium lowii</name>
    <dbReference type="NCBI Taxonomy" id="1544413"/>
    <lineage>
        <taxon>Bacteria</taxon>
        <taxon>Bacillati</taxon>
        <taxon>Actinomycetota</taxon>
        <taxon>Actinomycetes</taxon>
        <taxon>Mycobacteriales</taxon>
        <taxon>Corynebacteriaceae</taxon>
        <taxon>Corynebacterium</taxon>
    </lineage>
</organism>